<sequence length="247" mass="27654">MAREEEIISIVSENKKIEVNELASLLNVSKVTIRKDLDKLETRGIVHRQHGYAVLNSQDDINYRLAINYDLKRKIAKEAAKLVKDGETVMIESGSTCTLLAEELANYKNDVTIITNSCFIASYIRKAEAIKILLIGGEYQKDSQVNVGPLVKKVISEFHVDKLFVGIDGFDEQRGFTGSDVTRCDTANTMMTSANNTIVLTDSSKFLQGGVVSEFDFDTISKVYTDNRIEKEKKDFLEKQAIQVVTV</sequence>
<dbReference type="InterPro" id="IPR036390">
    <property type="entry name" value="WH_DNA-bd_sf"/>
</dbReference>
<reference evidence="8 9" key="1">
    <citation type="submission" date="2014-08" db="EMBL/GenBank/DDBJ databases">
        <title>Genome sequence of Tetragenococcus muriaticus.</title>
        <authorList>
            <person name="Chuea-nongthon C."/>
            <person name="Rodtong S."/>
            <person name="Yongsawatdigul J."/>
            <person name="Steele J.L."/>
            <person name="Liu X.-y."/>
            <person name="Speers J."/>
            <person name="Glasner J.D."/>
            <person name="Neeno-Eckwall E.C."/>
        </authorList>
    </citation>
    <scope>NUCLEOTIDE SEQUENCE [LARGE SCALE GENOMIC DNA]</scope>
    <source>
        <strain evidence="8 9">3MR10-3</strain>
    </source>
</reference>
<dbReference type="AlphaFoldDB" id="A0A091CEP8"/>
<keyword evidence="4" id="KW-0238">DNA-binding</keyword>
<dbReference type="Pfam" id="PF00455">
    <property type="entry name" value="DeoRC"/>
    <property type="match status" value="1"/>
</dbReference>
<dbReference type="GO" id="GO:0003700">
    <property type="term" value="F:DNA-binding transcription factor activity"/>
    <property type="evidence" value="ECO:0007669"/>
    <property type="project" value="InterPro"/>
</dbReference>
<dbReference type="Gene3D" id="1.10.10.10">
    <property type="entry name" value="Winged helix-like DNA-binding domain superfamily/Winged helix DNA-binding domain"/>
    <property type="match status" value="1"/>
</dbReference>
<keyword evidence="5" id="KW-0804">Transcription</keyword>
<dbReference type="InterPro" id="IPR037171">
    <property type="entry name" value="NagB/RpiA_transferase-like"/>
</dbReference>
<dbReference type="PANTHER" id="PTHR30363">
    <property type="entry name" value="HTH-TYPE TRANSCRIPTIONAL REGULATOR SRLR-RELATED"/>
    <property type="match status" value="1"/>
</dbReference>
<protein>
    <recommendedName>
        <fullName evidence="1">Lactose phosphotransferase system repressor</fullName>
    </recommendedName>
</protein>
<evidence type="ECO:0000259" key="7">
    <source>
        <dbReference type="PROSITE" id="PS51000"/>
    </source>
</evidence>
<dbReference type="PROSITE" id="PS00894">
    <property type="entry name" value="HTH_DEOR_1"/>
    <property type="match status" value="1"/>
</dbReference>
<dbReference type="EMBL" id="JPVT01000010">
    <property type="protein sequence ID" value="KFN93138.1"/>
    <property type="molecule type" value="Genomic_DNA"/>
</dbReference>
<dbReference type="InterPro" id="IPR050313">
    <property type="entry name" value="Carb_Metab_HTH_regulators"/>
</dbReference>
<dbReference type="Proteomes" id="UP000029381">
    <property type="component" value="Unassembled WGS sequence"/>
</dbReference>
<accession>A0A091CEP8</accession>
<dbReference type="SUPFAM" id="SSF46785">
    <property type="entry name" value="Winged helix' DNA-binding domain"/>
    <property type="match status" value="1"/>
</dbReference>
<organism evidence="8 9">
    <name type="scientific">Tetragenococcus muriaticus 3MR10-3</name>
    <dbReference type="NCBI Taxonomy" id="1302648"/>
    <lineage>
        <taxon>Bacteria</taxon>
        <taxon>Bacillati</taxon>
        <taxon>Bacillota</taxon>
        <taxon>Bacilli</taxon>
        <taxon>Lactobacillales</taxon>
        <taxon>Enterococcaceae</taxon>
        <taxon>Tetragenococcus</taxon>
    </lineage>
</organism>
<evidence type="ECO:0000313" key="9">
    <source>
        <dbReference type="Proteomes" id="UP000029381"/>
    </source>
</evidence>
<dbReference type="RefSeq" id="WP_028790780.1">
    <property type="nucleotide sequence ID" value="NZ_JPVT01000010.1"/>
</dbReference>
<keyword evidence="2" id="KW-0678">Repressor</keyword>
<evidence type="ECO:0000256" key="4">
    <source>
        <dbReference type="ARBA" id="ARBA00023125"/>
    </source>
</evidence>
<evidence type="ECO:0000256" key="2">
    <source>
        <dbReference type="ARBA" id="ARBA00022491"/>
    </source>
</evidence>
<evidence type="ECO:0000256" key="3">
    <source>
        <dbReference type="ARBA" id="ARBA00023015"/>
    </source>
</evidence>
<feature type="domain" description="HTH deoR-type" evidence="7">
    <location>
        <begin position="1"/>
        <end position="55"/>
    </location>
</feature>
<dbReference type="GO" id="GO:0003677">
    <property type="term" value="F:DNA binding"/>
    <property type="evidence" value="ECO:0007669"/>
    <property type="project" value="UniProtKB-KW"/>
</dbReference>
<proteinExistence type="predicted"/>
<gene>
    <name evidence="8" type="ORF">TMU3MR103_0100</name>
</gene>
<dbReference type="SMART" id="SM00420">
    <property type="entry name" value="HTH_DEOR"/>
    <property type="match status" value="1"/>
</dbReference>
<dbReference type="PATRIC" id="fig|1302648.3.peg.89"/>
<name>A0A091CEP8_9ENTE</name>
<evidence type="ECO:0000256" key="6">
    <source>
        <dbReference type="ARBA" id="ARBA00024937"/>
    </source>
</evidence>
<dbReference type="InterPro" id="IPR001034">
    <property type="entry name" value="DeoR_HTH"/>
</dbReference>
<dbReference type="PRINTS" id="PR00037">
    <property type="entry name" value="HTHLACR"/>
</dbReference>
<dbReference type="SMART" id="SM01134">
    <property type="entry name" value="DeoRC"/>
    <property type="match status" value="1"/>
</dbReference>
<keyword evidence="9" id="KW-1185">Reference proteome</keyword>
<keyword evidence="3" id="KW-0805">Transcription regulation</keyword>
<dbReference type="PANTHER" id="PTHR30363:SF4">
    <property type="entry name" value="GLYCEROL-3-PHOSPHATE REGULON REPRESSOR"/>
    <property type="match status" value="1"/>
</dbReference>
<dbReference type="Pfam" id="PF08220">
    <property type="entry name" value="HTH_DeoR"/>
    <property type="match status" value="1"/>
</dbReference>
<dbReference type="InterPro" id="IPR014036">
    <property type="entry name" value="DeoR-like_C"/>
</dbReference>
<evidence type="ECO:0000256" key="1">
    <source>
        <dbReference type="ARBA" id="ARBA00021390"/>
    </source>
</evidence>
<evidence type="ECO:0000313" key="8">
    <source>
        <dbReference type="EMBL" id="KFN93138.1"/>
    </source>
</evidence>
<dbReference type="Gene3D" id="3.40.50.1360">
    <property type="match status" value="1"/>
</dbReference>
<dbReference type="PROSITE" id="PS51000">
    <property type="entry name" value="HTH_DEOR_2"/>
    <property type="match status" value="1"/>
</dbReference>
<comment type="caution">
    <text evidence="8">The sequence shown here is derived from an EMBL/GenBank/DDBJ whole genome shotgun (WGS) entry which is preliminary data.</text>
</comment>
<dbReference type="InterPro" id="IPR018356">
    <property type="entry name" value="Tscrpt_reg_HTH_DeoR_CS"/>
</dbReference>
<comment type="function">
    <text evidence="6">Repressor of the lactose catabolism operon. Galactose-6-phosphate is the inducer.</text>
</comment>
<dbReference type="SUPFAM" id="SSF100950">
    <property type="entry name" value="NagB/RpiA/CoA transferase-like"/>
    <property type="match status" value="1"/>
</dbReference>
<evidence type="ECO:0000256" key="5">
    <source>
        <dbReference type="ARBA" id="ARBA00023163"/>
    </source>
</evidence>
<dbReference type="InterPro" id="IPR036388">
    <property type="entry name" value="WH-like_DNA-bd_sf"/>
</dbReference>